<dbReference type="Proteomes" id="UP001280121">
    <property type="component" value="Unassembled WGS sequence"/>
</dbReference>
<evidence type="ECO:0000313" key="3">
    <source>
        <dbReference type="Proteomes" id="UP001280121"/>
    </source>
</evidence>
<accession>A0AAD9WS73</accession>
<gene>
    <name evidence="2" type="ORF">Ddye_028313</name>
</gene>
<evidence type="ECO:0000256" key="1">
    <source>
        <dbReference type="SAM" id="MobiDB-lite"/>
    </source>
</evidence>
<evidence type="ECO:0000313" key="2">
    <source>
        <dbReference type="EMBL" id="KAK2640518.1"/>
    </source>
</evidence>
<dbReference type="EMBL" id="JANJYI010000008">
    <property type="protein sequence ID" value="KAK2640518.1"/>
    <property type="molecule type" value="Genomic_DNA"/>
</dbReference>
<feature type="region of interest" description="Disordered" evidence="1">
    <location>
        <begin position="29"/>
        <end position="51"/>
    </location>
</feature>
<comment type="caution">
    <text evidence="2">The sequence shown here is derived from an EMBL/GenBank/DDBJ whole genome shotgun (WGS) entry which is preliminary data.</text>
</comment>
<name>A0AAD9WS73_9ROSI</name>
<keyword evidence="3" id="KW-1185">Reference proteome</keyword>
<reference evidence="2" key="1">
    <citation type="journal article" date="2023" name="Plant J.">
        <title>Genome sequences and population genomics provide insights into the demographic history, inbreeding, and mutation load of two 'living fossil' tree species of Dipteronia.</title>
        <authorList>
            <person name="Feng Y."/>
            <person name="Comes H.P."/>
            <person name="Chen J."/>
            <person name="Zhu S."/>
            <person name="Lu R."/>
            <person name="Zhang X."/>
            <person name="Li P."/>
            <person name="Qiu J."/>
            <person name="Olsen K.M."/>
            <person name="Qiu Y."/>
        </authorList>
    </citation>
    <scope>NUCLEOTIDE SEQUENCE</scope>
    <source>
        <strain evidence="2">KIB01</strain>
    </source>
</reference>
<proteinExistence type="predicted"/>
<organism evidence="2 3">
    <name type="scientific">Dipteronia dyeriana</name>
    <dbReference type="NCBI Taxonomy" id="168575"/>
    <lineage>
        <taxon>Eukaryota</taxon>
        <taxon>Viridiplantae</taxon>
        <taxon>Streptophyta</taxon>
        <taxon>Embryophyta</taxon>
        <taxon>Tracheophyta</taxon>
        <taxon>Spermatophyta</taxon>
        <taxon>Magnoliopsida</taxon>
        <taxon>eudicotyledons</taxon>
        <taxon>Gunneridae</taxon>
        <taxon>Pentapetalae</taxon>
        <taxon>rosids</taxon>
        <taxon>malvids</taxon>
        <taxon>Sapindales</taxon>
        <taxon>Sapindaceae</taxon>
        <taxon>Hippocastanoideae</taxon>
        <taxon>Acereae</taxon>
        <taxon>Dipteronia</taxon>
    </lineage>
</organism>
<dbReference type="AlphaFoldDB" id="A0AAD9WS73"/>
<protein>
    <submittedName>
        <fullName evidence="2">Uncharacterized protein</fullName>
    </submittedName>
</protein>
<sequence>MVSDQEGDNSRSVTYEELRQLLHRKIEELRGGRNAGSSDEAKKFEKSEKKGIHQQLVIHQIKWRRI</sequence>
<feature type="compositionally biased region" description="Basic and acidic residues" evidence="1">
    <location>
        <begin position="39"/>
        <end position="51"/>
    </location>
</feature>